<dbReference type="SUPFAM" id="SSF56954">
    <property type="entry name" value="Outer membrane efflux proteins (OEP)"/>
    <property type="match status" value="1"/>
</dbReference>
<reference evidence="2 3" key="1">
    <citation type="submission" date="2013-08" db="EMBL/GenBank/DDBJ databases">
        <authorList>
            <person name="Weinstock G."/>
            <person name="Sodergren E."/>
            <person name="Wylie T."/>
            <person name="Fulton L."/>
            <person name="Fulton R."/>
            <person name="Fronick C."/>
            <person name="O'Laughlin M."/>
            <person name="Godfrey J."/>
            <person name="Miner T."/>
            <person name="Herter B."/>
            <person name="Appelbaum E."/>
            <person name="Cordes M."/>
            <person name="Lek S."/>
            <person name="Wollam A."/>
            <person name="Pepin K.H."/>
            <person name="Palsikar V.B."/>
            <person name="Mitreva M."/>
            <person name="Wilson R.K."/>
        </authorList>
    </citation>
    <scope>NUCLEOTIDE SEQUENCE [LARGE SCALE GENOMIC DNA]</scope>
    <source>
        <strain evidence="2 3">F0041</strain>
    </source>
</reference>
<evidence type="ECO:0008006" key="4">
    <source>
        <dbReference type="Google" id="ProtNLM"/>
    </source>
</evidence>
<dbReference type="PANTHER" id="PTHR30203">
    <property type="entry name" value="OUTER MEMBRANE CATION EFFLUX PROTEIN"/>
    <property type="match status" value="1"/>
</dbReference>
<sequence length="397" mass="45509">MYKKTLLLALTGMLSFSYGRGNDGGGNIDRVLRSIEANNKELRAKAQWTAAQKLEDRTENNLADPSLSYAHLWKSKDKSETIGELVVSQSFDFPSLYATRRQLNRLKAGVYDNRALLFREELLLQAKETCLDIILLRRQKKLLDERLRNAEELSEMYARRLEAGDANILEMNKIKLELLNARTEVSMNKAALNNLLQKLTALNANLPVDFDDDRYPDVAFPADYQALKAEVMASDHTLAAFEKESLTAHKQVTVNRSQWLPKFELGYRRNTESGTPFNGLVVGFSFPLFENRHKVKAAKAQALDIDLQKENATLQAEAELMRLYREAETLYRSMQEYQNTFESGRNLDLLKQAVTGGQINMIEYFVEVSVIYQSRQNLLQLENQYQKAMARIYKGRL</sequence>
<evidence type="ECO:0000256" key="1">
    <source>
        <dbReference type="ARBA" id="ARBA00007613"/>
    </source>
</evidence>
<dbReference type="PATRIC" id="fig|1321819.3.peg.3137"/>
<dbReference type="Gene3D" id="1.20.1600.10">
    <property type="entry name" value="Outer membrane efflux proteins (OEP)"/>
    <property type="match status" value="1"/>
</dbReference>
<name>U2DN25_9BACE</name>
<organism evidence="2 3">
    <name type="scientific">Bacteroides pyogenes F0041</name>
    <dbReference type="NCBI Taxonomy" id="1321819"/>
    <lineage>
        <taxon>Bacteria</taxon>
        <taxon>Pseudomonadati</taxon>
        <taxon>Bacteroidota</taxon>
        <taxon>Bacteroidia</taxon>
        <taxon>Bacteroidales</taxon>
        <taxon>Bacteroidaceae</taxon>
        <taxon>Bacteroides</taxon>
    </lineage>
</organism>
<protein>
    <recommendedName>
        <fullName evidence="4">Outer membrane efflux protein</fullName>
    </recommendedName>
</protein>
<evidence type="ECO:0000313" key="2">
    <source>
        <dbReference type="EMBL" id="ERI81101.1"/>
    </source>
</evidence>
<comment type="caution">
    <text evidence="2">The sequence shown here is derived from an EMBL/GenBank/DDBJ whole genome shotgun (WGS) entry which is preliminary data.</text>
</comment>
<dbReference type="EMBL" id="AWSV01000174">
    <property type="protein sequence ID" value="ERI81101.1"/>
    <property type="molecule type" value="Genomic_DNA"/>
</dbReference>
<comment type="similarity">
    <text evidence="1">Belongs to the outer membrane factor (OMF) (TC 1.B.17) family.</text>
</comment>
<dbReference type="Proteomes" id="UP000016496">
    <property type="component" value="Unassembled WGS sequence"/>
</dbReference>
<accession>U2DN25</accession>
<dbReference type="PANTHER" id="PTHR30203:SF24">
    <property type="entry name" value="BLR4935 PROTEIN"/>
    <property type="match status" value="1"/>
</dbReference>
<dbReference type="InterPro" id="IPR010131">
    <property type="entry name" value="MdtP/NodT-like"/>
</dbReference>
<dbReference type="InterPro" id="IPR003423">
    <property type="entry name" value="OMP_efflux"/>
</dbReference>
<evidence type="ECO:0000313" key="3">
    <source>
        <dbReference type="Proteomes" id="UP000016496"/>
    </source>
</evidence>
<proteinExistence type="inferred from homology"/>
<dbReference type="GO" id="GO:0015562">
    <property type="term" value="F:efflux transmembrane transporter activity"/>
    <property type="evidence" value="ECO:0007669"/>
    <property type="project" value="InterPro"/>
</dbReference>
<gene>
    <name evidence="2" type="ORF">HMPREF1981_03403</name>
</gene>
<dbReference type="AlphaFoldDB" id="U2DN25"/>
<dbReference type="Pfam" id="PF02321">
    <property type="entry name" value="OEP"/>
    <property type="match status" value="1"/>
</dbReference>
<dbReference type="HOGENOM" id="CLU_701774_0_0_10"/>